<reference evidence="2" key="1">
    <citation type="journal article" date="2022" name="Mol. Ecol. Resour.">
        <title>The genomes of chicory, endive, great burdock and yacon provide insights into Asteraceae palaeo-polyploidization history and plant inulin production.</title>
        <authorList>
            <person name="Fan W."/>
            <person name="Wang S."/>
            <person name="Wang H."/>
            <person name="Wang A."/>
            <person name="Jiang F."/>
            <person name="Liu H."/>
            <person name="Zhao H."/>
            <person name="Xu D."/>
            <person name="Zhang Y."/>
        </authorList>
    </citation>
    <scope>NUCLEOTIDE SEQUENCE [LARGE SCALE GENOMIC DNA]</scope>
    <source>
        <strain evidence="2">cv. Niubang</strain>
    </source>
</reference>
<evidence type="ECO:0000313" key="1">
    <source>
        <dbReference type="EMBL" id="KAI3693252.1"/>
    </source>
</evidence>
<reference evidence="1 2" key="2">
    <citation type="journal article" date="2022" name="Mol. Ecol. Resour.">
        <title>The genomes of chicory, endive, great burdock and yacon provide insights into Asteraceae paleo-polyploidization history and plant inulin production.</title>
        <authorList>
            <person name="Fan W."/>
            <person name="Wang S."/>
            <person name="Wang H."/>
            <person name="Wang A."/>
            <person name="Jiang F."/>
            <person name="Liu H."/>
            <person name="Zhao H."/>
            <person name="Xu D."/>
            <person name="Zhang Y."/>
        </authorList>
    </citation>
    <scope>NUCLEOTIDE SEQUENCE [LARGE SCALE GENOMIC DNA]</scope>
    <source>
        <strain evidence="2">cv. Niubang</strain>
    </source>
</reference>
<organism evidence="1 2">
    <name type="scientific">Arctium lappa</name>
    <name type="common">Greater burdock</name>
    <name type="synonym">Lappa major</name>
    <dbReference type="NCBI Taxonomy" id="4217"/>
    <lineage>
        <taxon>Eukaryota</taxon>
        <taxon>Viridiplantae</taxon>
        <taxon>Streptophyta</taxon>
        <taxon>Embryophyta</taxon>
        <taxon>Tracheophyta</taxon>
        <taxon>Spermatophyta</taxon>
        <taxon>Magnoliopsida</taxon>
        <taxon>eudicotyledons</taxon>
        <taxon>Gunneridae</taxon>
        <taxon>Pentapetalae</taxon>
        <taxon>asterids</taxon>
        <taxon>campanulids</taxon>
        <taxon>Asterales</taxon>
        <taxon>Asteraceae</taxon>
        <taxon>Carduoideae</taxon>
        <taxon>Cardueae</taxon>
        <taxon>Arctiinae</taxon>
        <taxon>Arctium</taxon>
    </lineage>
</organism>
<dbReference type="Proteomes" id="UP001055879">
    <property type="component" value="Linkage Group LG11"/>
</dbReference>
<comment type="caution">
    <text evidence="1">The sequence shown here is derived from an EMBL/GenBank/DDBJ whole genome shotgun (WGS) entry which is preliminary data.</text>
</comment>
<gene>
    <name evidence="1" type="ORF">L6452_33084</name>
</gene>
<protein>
    <submittedName>
        <fullName evidence="1">Uncharacterized protein</fullName>
    </submittedName>
</protein>
<accession>A0ACB8Z6R8</accession>
<name>A0ACB8Z6R8_ARCLA</name>
<sequence length="100" mass="10676">MKTSCVLLAMMVIAATILTMEVRVGMAVDCDVLKLMPCLSSFTGGPIPAPNSSCCQNLRAQQACFCDYVKDPAYGRFLEMPAAHQVAQACSVTIPNPNTC</sequence>
<dbReference type="EMBL" id="CM042057">
    <property type="protein sequence ID" value="KAI3693252.1"/>
    <property type="molecule type" value="Genomic_DNA"/>
</dbReference>
<proteinExistence type="predicted"/>
<keyword evidence="2" id="KW-1185">Reference proteome</keyword>
<evidence type="ECO:0000313" key="2">
    <source>
        <dbReference type="Proteomes" id="UP001055879"/>
    </source>
</evidence>